<sequence length="211" mass="21651">MSTWVWGPAEFIGLPSRRLVGKGVLTGLLGAGGIVGAGALGMWTGPTALGSGEAGLVIACVLGVRLAAIRAGRAFVGLALTLGICLALTAPQATAGLVLAHRGRIQEARVTSVEVQSVPQQSRGGHRYFCSVENRDGTPLRARIWRGCRTSTEPGDALAVLYDPLGRVPPRGAEGVHTGLWPLGGVVSLAGALVVVCAVAVIRSFRLTLSS</sequence>
<evidence type="ECO:0000313" key="2">
    <source>
        <dbReference type="EMBL" id="ARX88279.1"/>
    </source>
</evidence>
<dbReference type="STRING" id="67267.GCA_000716675_01912"/>
<dbReference type="EMBL" id="CP021748">
    <property type="protein sequence ID" value="ARX88279.1"/>
    <property type="molecule type" value="Genomic_DNA"/>
</dbReference>
<evidence type="ECO:0000313" key="3">
    <source>
        <dbReference type="Proteomes" id="UP000195880"/>
    </source>
</evidence>
<dbReference type="eggNOG" id="ENOG5031IYK">
    <property type="taxonomic scope" value="Bacteria"/>
</dbReference>
<feature type="transmembrane region" description="Helical" evidence="1">
    <location>
        <begin position="24"/>
        <end position="43"/>
    </location>
</feature>
<proteinExistence type="predicted"/>
<reference evidence="2 3" key="1">
    <citation type="submission" date="2017-05" db="EMBL/GenBank/DDBJ databases">
        <title>Streptomyces alboflavus Genome sequencing and assembly.</title>
        <authorList>
            <person name="Wang Y."/>
            <person name="Du B."/>
            <person name="Ding Y."/>
            <person name="Liu H."/>
            <person name="Hou Q."/>
            <person name="Liu K."/>
            <person name="Wang C."/>
            <person name="Yao L."/>
        </authorList>
    </citation>
    <scope>NUCLEOTIDE SEQUENCE [LARGE SCALE GENOMIC DNA]</scope>
    <source>
        <strain evidence="2 3">MDJK44</strain>
    </source>
</reference>
<gene>
    <name evidence="2" type="ORF">SMD44_07766</name>
</gene>
<evidence type="ECO:0008006" key="4">
    <source>
        <dbReference type="Google" id="ProtNLM"/>
    </source>
</evidence>
<name>A0A1Z1WPF4_9ACTN</name>
<keyword evidence="3" id="KW-1185">Reference proteome</keyword>
<keyword evidence="1" id="KW-1133">Transmembrane helix</keyword>
<dbReference type="Proteomes" id="UP000195880">
    <property type="component" value="Chromosome"/>
</dbReference>
<keyword evidence="1" id="KW-0472">Membrane</keyword>
<feature type="transmembrane region" description="Helical" evidence="1">
    <location>
        <begin position="49"/>
        <end position="68"/>
    </location>
</feature>
<organism evidence="2 3">
    <name type="scientific">Streptomyces alboflavus</name>
    <dbReference type="NCBI Taxonomy" id="67267"/>
    <lineage>
        <taxon>Bacteria</taxon>
        <taxon>Bacillati</taxon>
        <taxon>Actinomycetota</taxon>
        <taxon>Actinomycetes</taxon>
        <taxon>Kitasatosporales</taxon>
        <taxon>Streptomycetaceae</taxon>
        <taxon>Streptomyces</taxon>
    </lineage>
</organism>
<feature type="transmembrane region" description="Helical" evidence="1">
    <location>
        <begin position="75"/>
        <end position="100"/>
    </location>
</feature>
<feature type="transmembrane region" description="Helical" evidence="1">
    <location>
        <begin position="180"/>
        <end position="202"/>
    </location>
</feature>
<protein>
    <recommendedName>
        <fullName evidence="4">DUF3592 domain-containing protein</fullName>
    </recommendedName>
</protein>
<evidence type="ECO:0000256" key="1">
    <source>
        <dbReference type="SAM" id="Phobius"/>
    </source>
</evidence>
<dbReference type="KEGG" id="salf:SMD44_07766"/>
<dbReference type="AlphaFoldDB" id="A0A1Z1WPF4"/>
<keyword evidence="1" id="KW-0812">Transmembrane</keyword>
<accession>A0A1Z1WPF4</accession>